<organism evidence="4 5">
    <name type="scientific">Trichomonas vaginalis (strain ATCC PRA-98 / G3)</name>
    <dbReference type="NCBI Taxonomy" id="412133"/>
    <lineage>
        <taxon>Eukaryota</taxon>
        <taxon>Metamonada</taxon>
        <taxon>Parabasalia</taxon>
        <taxon>Trichomonadida</taxon>
        <taxon>Trichomonadidae</taxon>
        <taxon>Trichomonas</taxon>
    </lineage>
</organism>
<dbReference type="OrthoDB" id="10253869at2759"/>
<evidence type="ECO:0000256" key="2">
    <source>
        <dbReference type="ARBA" id="ARBA00022840"/>
    </source>
</evidence>
<dbReference type="FunCoup" id="A2E6I4">
    <property type="interactions" value="249"/>
</dbReference>
<dbReference type="GO" id="GO:0016020">
    <property type="term" value="C:membrane"/>
    <property type="evidence" value="ECO:0000318"/>
    <property type="project" value="GO_Central"/>
</dbReference>
<dbReference type="AlphaFoldDB" id="A2E6I4"/>
<dbReference type="InterPro" id="IPR000873">
    <property type="entry name" value="AMP-dep_synth/lig_dom"/>
</dbReference>
<keyword evidence="5" id="KW-1185">Reference proteome</keyword>
<dbReference type="RefSeq" id="XP_001323912.1">
    <property type="nucleotide sequence ID" value="XM_001323877.1"/>
</dbReference>
<dbReference type="OMA" id="LPYKSYW"/>
<evidence type="ECO:0000259" key="3">
    <source>
        <dbReference type="Pfam" id="PF00501"/>
    </source>
</evidence>
<evidence type="ECO:0000313" key="5">
    <source>
        <dbReference type="Proteomes" id="UP000001542"/>
    </source>
</evidence>
<feature type="domain" description="AMP-dependent synthetase/ligase" evidence="3">
    <location>
        <begin position="82"/>
        <end position="478"/>
    </location>
</feature>
<accession>A2E6I4</accession>
<dbReference type="STRING" id="5722.A2E6I4"/>
<dbReference type="KEGG" id="tva:4769643"/>
<reference evidence="4" key="2">
    <citation type="journal article" date="2007" name="Science">
        <title>Draft genome sequence of the sexually transmitted pathogen Trichomonas vaginalis.</title>
        <authorList>
            <person name="Carlton J.M."/>
            <person name="Hirt R.P."/>
            <person name="Silva J.C."/>
            <person name="Delcher A.L."/>
            <person name="Schatz M."/>
            <person name="Zhao Q."/>
            <person name="Wortman J.R."/>
            <person name="Bidwell S.L."/>
            <person name="Alsmark U.C.M."/>
            <person name="Besteiro S."/>
            <person name="Sicheritz-Ponten T."/>
            <person name="Noel C.J."/>
            <person name="Dacks J.B."/>
            <person name="Foster P.G."/>
            <person name="Simillion C."/>
            <person name="Van de Peer Y."/>
            <person name="Miranda-Saavedra D."/>
            <person name="Barton G.J."/>
            <person name="Westrop G.D."/>
            <person name="Mueller S."/>
            <person name="Dessi D."/>
            <person name="Fiori P.L."/>
            <person name="Ren Q."/>
            <person name="Paulsen I."/>
            <person name="Zhang H."/>
            <person name="Bastida-Corcuera F.D."/>
            <person name="Simoes-Barbosa A."/>
            <person name="Brown M.T."/>
            <person name="Hayes R.D."/>
            <person name="Mukherjee M."/>
            <person name="Okumura C.Y."/>
            <person name="Schneider R."/>
            <person name="Smith A.J."/>
            <person name="Vanacova S."/>
            <person name="Villalvazo M."/>
            <person name="Haas B.J."/>
            <person name="Pertea M."/>
            <person name="Feldblyum T.V."/>
            <person name="Utterback T.R."/>
            <person name="Shu C.L."/>
            <person name="Osoegawa K."/>
            <person name="de Jong P.J."/>
            <person name="Hrdy I."/>
            <person name="Horvathova L."/>
            <person name="Zubacova Z."/>
            <person name="Dolezal P."/>
            <person name="Malik S.B."/>
            <person name="Logsdon J.M. Jr."/>
            <person name="Henze K."/>
            <person name="Gupta A."/>
            <person name="Wang C.C."/>
            <person name="Dunne R.L."/>
            <person name="Upcroft J.A."/>
            <person name="Upcroft P."/>
            <person name="White O."/>
            <person name="Salzberg S.L."/>
            <person name="Tang P."/>
            <person name="Chiu C.-H."/>
            <person name="Lee Y.-S."/>
            <person name="Embley T.M."/>
            <person name="Coombs G.H."/>
            <person name="Mottram J.C."/>
            <person name="Tachezy J."/>
            <person name="Fraser-Liggett C.M."/>
            <person name="Johnson P.J."/>
        </authorList>
    </citation>
    <scope>NUCLEOTIDE SEQUENCE [LARGE SCALE GENOMIC DNA]</scope>
    <source>
        <strain evidence="4">G3</strain>
    </source>
</reference>
<dbReference type="Pfam" id="PF00501">
    <property type="entry name" value="AMP-binding"/>
    <property type="match status" value="1"/>
</dbReference>
<dbReference type="EMBL" id="DS113314">
    <property type="protein sequence ID" value="EAY11689.1"/>
    <property type="molecule type" value="Genomic_DNA"/>
</dbReference>
<dbReference type="GO" id="GO:0005524">
    <property type="term" value="F:ATP binding"/>
    <property type="evidence" value="ECO:0007669"/>
    <property type="project" value="UniProtKB-KW"/>
</dbReference>
<proteinExistence type="predicted"/>
<dbReference type="SMR" id="A2E6I4"/>
<sequence length="645" mass="71672">MGGEGSVPVCRVASIHEFMEGCESPILRSTAVNPKCRGSISGRFPIQQNSRTPAEVLATSARLHGKRPYLGERIIDINGNYGSYKFISFSDALSQTQTFAKGLSTIGVTKGSYVGLFSDNCALWQISFFAINMLQAISILVSDSLALERTFSIFNETKCSIMIVSKDKFETLMKYLPNMPHVKKVIILNSEIPLENPHPEVNFYSYNSLSKSAATVEYKFGQQNPDDDAVIIFTTGTTDKPKGCILSNSNLIAGASGFSDLAYSIGYGDYYISYMPLTHIYSLNVELCMLAQGAAIGYYTGSTKNLLEDIKVLRPTIICGYPRLWNKICNSIKEYIDNCSFLEKYLYKLTISHKHRAFNNNPNPSILLDNLILPKVNSFLGSRVRLIVSGGAPLKPDVYDYLRAVITPNIVQGYGMTESSGCISVQDPRMASNIGSGIISPCCEVKLRSVPGMMYNPQGKPRTGEILVRGPNVFKGYFNDEKSTKEVLLEGGWLCTSDIGLITESGEIQIIDRISNFIKLSSGRYISIQTMTSIMESVEGVKGAYVYADSHSDKPIAVISPSKLYATLWKGKGIKDLSRCEEACDEMKNRINKRMEQLHCSKCNLLSKVIIIEDEISHKFDPNNPCQLQYNDIRKLYQDRILECL</sequence>
<protein>
    <submittedName>
        <fullName evidence="4">AMP-binding enzyme family protein</fullName>
    </submittedName>
</protein>
<dbReference type="PANTHER" id="PTHR43272:SF33">
    <property type="entry name" value="AMP-BINDING DOMAIN-CONTAINING PROTEIN-RELATED"/>
    <property type="match status" value="1"/>
</dbReference>
<dbReference type="GO" id="GO:0005783">
    <property type="term" value="C:endoplasmic reticulum"/>
    <property type="evidence" value="ECO:0000318"/>
    <property type="project" value="GO_Central"/>
</dbReference>
<gene>
    <name evidence="4" type="ORF">TVAG_487910</name>
</gene>
<reference evidence="4" key="1">
    <citation type="submission" date="2006-10" db="EMBL/GenBank/DDBJ databases">
        <authorList>
            <person name="Amadeo P."/>
            <person name="Zhao Q."/>
            <person name="Wortman J."/>
            <person name="Fraser-Liggett C."/>
            <person name="Carlton J."/>
        </authorList>
    </citation>
    <scope>NUCLEOTIDE SEQUENCE</scope>
    <source>
        <strain evidence="4">G3</strain>
    </source>
</reference>
<dbReference type="VEuPathDB" id="TrichDB:TVAGG3_0975220"/>
<dbReference type="GO" id="GO:0004467">
    <property type="term" value="F:long-chain fatty acid-CoA ligase activity"/>
    <property type="evidence" value="ECO:0000318"/>
    <property type="project" value="GO_Central"/>
</dbReference>
<dbReference type="InterPro" id="IPR042099">
    <property type="entry name" value="ANL_N_sf"/>
</dbReference>
<evidence type="ECO:0000313" key="4">
    <source>
        <dbReference type="EMBL" id="EAY11689.1"/>
    </source>
</evidence>
<dbReference type="Gene3D" id="3.40.50.12780">
    <property type="entry name" value="N-terminal domain of ligase-like"/>
    <property type="match status" value="1"/>
</dbReference>
<dbReference type="InParanoid" id="A2E6I4"/>
<dbReference type="SUPFAM" id="SSF56801">
    <property type="entry name" value="Acetyl-CoA synthetase-like"/>
    <property type="match status" value="1"/>
</dbReference>
<keyword evidence="1" id="KW-0547">Nucleotide-binding</keyword>
<evidence type="ECO:0000256" key="1">
    <source>
        <dbReference type="ARBA" id="ARBA00022741"/>
    </source>
</evidence>
<name>A2E6I4_TRIV3</name>
<dbReference type="eggNOG" id="KOG1256">
    <property type="taxonomic scope" value="Eukaryota"/>
</dbReference>
<dbReference type="Proteomes" id="UP000001542">
    <property type="component" value="Unassembled WGS sequence"/>
</dbReference>
<keyword evidence="2" id="KW-0067">ATP-binding</keyword>
<dbReference type="PANTHER" id="PTHR43272">
    <property type="entry name" value="LONG-CHAIN-FATTY-ACID--COA LIGASE"/>
    <property type="match status" value="1"/>
</dbReference>
<dbReference type="VEuPathDB" id="TrichDB:TVAG_487910"/>